<proteinExistence type="predicted"/>
<comment type="caution">
    <text evidence="1">The sequence shown here is derived from an EMBL/GenBank/DDBJ whole genome shotgun (WGS) entry which is preliminary data.</text>
</comment>
<name>A0A6G1C8Z5_9ORYZ</name>
<gene>
    <name evidence="1" type="ORF">E2562_024330</name>
</gene>
<reference evidence="1 2" key="1">
    <citation type="submission" date="2019-11" db="EMBL/GenBank/DDBJ databases">
        <title>Whole genome sequence of Oryza granulata.</title>
        <authorList>
            <person name="Li W."/>
        </authorList>
    </citation>
    <scope>NUCLEOTIDE SEQUENCE [LARGE SCALE GENOMIC DNA]</scope>
    <source>
        <strain evidence="2">cv. Menghai</strain>
        <tissue evidence="1">Leaf</tissue>
    </source>
</reference>
<dbReference type="Proteomes" id="UP000479710">
    <property type="component" value="Unassembled WGS sequence"/>
</dbReference>
<dbReference type="EMBL" id="SPHZ02000010">
    <property type="protein sequence ID" value="KAF0896467.1"/>
    <property type="molecule type" value="Genomic_DNA"/>
</dbReference>
<evidence type="ECO:0000313" key="1">
    <source>
        <dbReference type="EMBL" id="KAF0896467.1"/>
    </source>
</evidence>
<sequence>MRQRPRNPLPPRHQQQGACGGVAVGEVYKKSCLQTSSKSKPAAATRCHPLGVVTVVDSGSGVGSPAVHGIGHV</sequence>
<accession>A0A6G1C8Z5</accession>
<dbReference type="AlphaFoldDB" id="A0A6G1C8Z5"/>
<evidence type="ECO:0000313" key="2">
    <source>
        <dbReference type="Proteomes" id="UP000479710"/>
    </source>
</evidence>
<keyword evidence="2" id="KW-1185">Reference proteome</keyword>
<protein>
    <submittedName>
        <fullName evidence="1">Uncharacterized protein</fullName>
    </submittedName>
</protein>
<organism evidence="1 2">
    <name type="scientific">Oryza meyeriana var. granulata</name>
    <dbReference type="NCBI Taxonomy" id="110450"/>
    <lineage>
        <taxon>Eukaryota</taxon>
        <taxon>Viridiplantae</taxon>
        <taxon>Streptophyta</taxon>
        <taxon>Embryophyta</taxon>
        <taxon>Tracheophyta</taxon>
        <taxon>Spermatophyta</taxon>
        <taxon>Magnoliopsida</taxon>
        <taxon>Liliopsida</taxon>
        <taxon>Poales</taxon>
        <taxon>Poaceae</taxon>
        <taxon>BOP clade</taxon>
        <taxon>Oryzoideae</taxon>
        <taxon>Oryzeae</taxon>
        <taxon>Oryzinae</taxon>
        <taxon>Oryza</taxon>
        <taxon>Oryza meyeriana</taxon>
    </lineage>
</organism>